<gene>
    <name evidence="7" type="ORF">SAMN05444008_104228</name>
</gene>
<dbReference type="Gene3D" id="3.10.20.310">
    <property type="entry name" value="membrane protein fhac"/>
    <property type="match status" value="1"/>
</dbReference>
<proteinExistence type="predicted"/>
<dbReference type="RefSeq" id="WP_073041407.1">
    <property type="nucleotide sequence ID" value="NZ_FQUO01000004.1"/>
</dbReference>
<evidence type="ECO:0000256" key="4">
    <source>
        <dbReference type="ARBA" id="ARBA00023136"/>
    </source>
</evidence>
<organism evidence="7 8">
    <name type="scientific">Cnuella takakiae</name>
    <dbReference type="NCBI Taxonomy" id="1302690"/>
    <lineage>
        <taxon>Bacteria</taxon>
        <taxon>Pseudomonadati</taxon>
        <taxon>Bacteroidota</taxon>
        <taxon>Chitinophagia</taxon>
        <taxon>Chitinophagales</taxon>
        <taxon>Chitinophagaceae</taxon>
        <taxon>Cnuella</taxon>
    </lineage>
</organism>
<keyword evidence="8" id="KW-1185">Reference proteome</keyword>
<name>A0A1M4YC46_9BACT</name>
<dbReference type="InterPro" id="IPR039910">
    <property type="entry name" value="D15-like"/>
</dbReference>
<keyword evidence="2" id="KW-0812">Transmembrane</keyword>
<evidence type="ECO:0000313" key="7">
    <source>
        <dbReference type="EMBL" id="SHF03239.1"/>
    </source>
</evidence>
<keyword evidence="3" id="KW-0732">Signal</keyword>
<sequence>MLNFQERRYRQPFLAPLLLLLLYSCTTLRNYPANKPFVYQTNIELEGKFSKEESKQLTADLTQQLDDSIQVRSVSKLVGWKNGPRLFYTEIVNPPVYDSANAAQSVQFMRALLNAKGYFRDSISFDTVQQIKEDQYRTTINFKVLPGKLIALDSVRYNMGDDSLQQITINSLAASQLKKGTAFSKAVISAELDRLVNVYRNNGYMRFSFENLLAVYDTVGVALLRPTFDPIEQARQLEALRQRRENPTADLEIRLRPSEDSAHLIRYHVGNITIYPDLSVDTGRFVSTVDTVRGITVINYRNLFKPHIVTENIYLRQGRLYNRNTYLRTLNRLNSIGAWRLVSIDQNPRTGTDTVDFVVKMVPALKYQSSINLEGTQNRGNPFVGQYGLGITAGINNRNMGRAANQASTNIRYGVELGERNNIQTQVISINNTIVFPRLMPHFRFIPENRRDNFRTLLNLSLNNTDRFEFFNLYAFNLSWGYEYTWRNKQLNLRLPNLEYTIINKRQLLLDLEKENASYKYIFNDGLVASTSLGYTVTGGNKVVSNQKRINLEASGMLTGLAKSAFIDSNLYRFVRLDAEFRQTHKLGKSAFAWRFFGGAGFGIPLFDGDNRNRYLPFFKQYIAGGPNSMRAWALRKLGPGSNNKSTAQNIAPDRFGDLQLEANAEYRFPLANIGGVLLNGAAFTDIGNIWFIRNNPDFTNGNLKLSRLWTDLAIGSGLGMRIDFGFFLVRFDYAYKIKDPSKRGSDIWLYNWKPLNGQLQFGINYPF</sequence>
<keyword evidence="5" id="KW-0998">Cell outer membrane</keyword>
<dbReference type="AlphaFoldDB" id="A0A1M4YC46"/>
<dbReference type="PANTHER" id="PTHR12815">
    <property type="entry name" value="SORTING AND ASSEMBLY MACHINERY SAMM50 PROTEIN FAMILY MEMBER"/>
    <property type="match status" value="1"/>
</dbReference>
<evidence type="ECO:0000256" key="1">
    <source>
        <dbReference type="ARBA" id="ARBA00004370"/>
    </source>
</evidence>
<dbReference type="PANTHER" id="PTHR12815:SF47">
    <property type="entry name" value="TRANSLOCATION AND ASSEMBLY MODULE SUBUNIT TAMA"/>
    <property type="match status" value="1"/>
</dbReference>
<dbReference type="InterPro" id="IPR000184">
    <property type="entry name" value="Bac_surfAg_D15"/>
</dbReference>
<comment type="subcellular location">
    <subcellularLocation>
        <location evidence="1">Membrane</location>
    </subcellularLocation>
</comment>
<feature type="domain" description="Bacterial surface antigen (D15)" evidence="6">
    <location>
        <begin position="556"/>
        <end position="766"/>
    </location>
</feature>
<evidence type="ECO:0000313" key="8">
    <source>
        <dbReference type="Proteomes" id="UP000184368"/>
    </source>
</evidence>
<dbReference type="OrthoDB" id="9814535at2"/>
<evidence type="ECO:0000256" key="3">
    <source>
        <dbReference type="ARBA" id="ARBA00022729"/>
    </source>
</evidence>
<keyword evidence="4" id="KW-0472">Membrane</keyword>
<protein>
    <submittedName>
        <fullName evidence="7">Outer membrane protein assembly factor BamA</fullName>
    </submittedName>
</protein>
<evidence type="ECO:0000259" key="6">
    <source>
        <dbReference type="Pfam" id="PF01103"/>
    </source>
</evidence>
<dbReference type="Pfam" id="PF01103">
    <property type="entry name" value="Omp85"/>
    <property type="match status" value="1"/>
</dbReference>
<evidence type="ECO:0000256" key="5">
    <source>
        <dbReference type="ARBA" id="ARBA00023237"/>
    </source>
</evidence>
<accession>A0A1M4YC46</accession>
<dbReference type="EMBL" id="FQUO01000004">
    <property type="protein sequence ID" value="SHF03239.1"/>
    <property type="molecule type" value="Genomic_DNA"/>
</dbReference>
<dbReference type="Proteomes" id="UP000184368">
    <property type="component" value="Unassembled WGS sequence"/>
</dbReference>
<dbReference type="PROSITE" id="PS51257">
    <property type="entry name" value="PROKAR_LIPOPROTEIN"/>
    <property type="match status" value="1"/>
</dbReference>
<evidence type="ECO:0000256" key="2">
    <source>
        <dbReference type="ARBA" id="ARBA00022692"/>
    </source>
</evidence>
<dbReference type="STRING" id="1302690.BUE76_15305"/>
<reference evidence="7 8" key="1">
    <citation type="submission" date="2016-11" db="EMBL/GenBank/DDBJ databases">
        <authorList>
            <person name="Jaros S."/>
            <person name="Januszkiewicz K."/>
            <person name="Wedrychowicz H."/>
        </authorList>
    </citation>
    <scope>NUCLEOTIDE SEQUENCE [LARGE SCALE GENOMIC DNA]</scope>
    <source>
        <strain evidence="7 8">DSM 26897</strain>
    </source>
</reference>
<dbReference type="GO" id="GO:0019867">
    <property type="term" value="C:outer membrane"/>
    <property type="evidence" value="ECO:0007669"/>
    <property type="project" value="InterPro"/>
</dbReference>
<dbReference type="Gene3D" id="2.40.160.50">
    <property type="entry name" value="membrane protein fhac: a member of the omp85/tpsb transporter family"/>
    <property type="match status" value="1"/>
</dbReference>